<evidence type="ECO:0000313" key="1">
    <source>
        <dbReference type="EMBL" id="GAI16365.1"/>
    </source>
</evidence>
<dbReference type="EMBL" id="BARV01005586">
    <property type="protein sequence ID" value="GAI16365.1"/>
    <property type="molecule type" value="Genomic_DNA"/>
</dbReference>
<accession>X1MNU9</accession>
<sequence length="50" mass="5373">PPPPLNLSIPENSSFTFNTILTLKPFPLTTPSAKAQSYGLTTERAMVALV</sequence>
<protein>
    <submittedName>
        <fullName evidence="1">Uncharacterized protein</fullName>
    </submittedName>
</protein>
<comment type="caution">
    <text evidence="1">The sequence shown here is derived from an EMBL/GenBank/DDBJ whole genome shotgun (WGS) entry which is preliminary data.</text>
</comment>
<dbReference type="AlphaFoldDB" id="X1MNU9"/>
<reference evidence="1" key="1">
    <citation type="journal article" date="2014" name="Front. Microbiol.">
        <title>High frequency of phylogenetically diverse reductive dehalogenase-homologous genes in deep subseafloor sedimentary metagenomes.</title>
        <authorList>
            <person name="Kawai M."/>
            <person name="Futagami T."/>
            <person name="Toyoda A."/>
            <person name="Takaki Y."/>
            <person name="Nishi S."/>
            <person name="Hori S."/>
            <person name="Arai W."/>
            <person name="Tsubouchi T."/>
            <person name="Morono Y."/>
            <person name="Uchiyama I."/>
            <person name="Ito T."/>
            <person name="Fujiyama A."/>
            <person name="Inagaki F."/>
            <person name="Takami H."/>
        </authorList>
    </citation>
    <scope>NUCLEOTIDE SEQUENCE</scope>
    <source>
        <strain evidence="1">Expedition CK06-06</strain>
    </source>
</reference>
<feature type="non-terminal residue" evidence="1">
    <location>
        <position position="1"/>
    </location>
</feature>
<name>X1MNU9_9ZZZZ</name>
<gene>
    <name evidence="1" type="ORF">S06H3_11493</name>
</gene>
<proteinExistence type="predicted"/>
<organism evidence="1">
    <name type="scientific">marine sediment metagenome</name>
    <dbReference type="NCBI Taxonomy" id="412755"/>
    <lineage>
        <taxon>unclassified sequences</taxon>
        <taxon>metagenomes</taxon>
        <taxon>ecological metagenomes</taxon>
    </lineage>
</organism>